<protein>
    <submittedName>
        <fullName evidence="1">Uncharacterized protein</fullName>
    </submittedName>
</protein>
<reference evidence="1 2" key="1">
    <citation type="submission" date="2023-03" db="EMBL/GenBank/DDBJ databases">
        <title>Draft genome sequence of the bacteria which degrade cell wall of Tricholomamatutake.</title>
        <authorList>
            <person name="Konishi Y."/>
            <person name="Fukuta Y."/>
            <person name="Shirasaka N."/>
        </authorList>
    </citation>
    <scope>NUCLEOTIDE SEQUENCE [LARGE SCALE GENOMIC DNA]</scope>
    <source>
        <strain evidence="2">mu1</strain>
    </source>
</reference>
<sequence length="75" mass="8772">MGNKSMAEIVLERHIERRKRRCESEMDMLALIENMPSNEYVEQLRLKHTENLAKQSAALAQLQKEMLERFGKVIG</sequence>
<organism evidence="1 2">
    <name type="scientific">Paenibacillus glycanilyticus</name>
    <dbReference type="NCBI Taxonomy" id="126569"/>
    <lineage>
        <taxon>Bacteria</taxon>
        <taxon>Bacillati</taxon>
        <taxon>Bacillota</taxon>
        <taxon>Bacilli</taxon>
        <taxon>Bacillales</taxon>
        <taxon>Paenibacillaceae</taxon>
        <taxon>Paenibacillus</taxon>
    </lineage>
</organism>
<gene>
    <name evidence="1" type="ORF">MU1_49700</name>
</gene>
<name>A0ABQ6GI56_9BACL</name>
<keyword evidence="2" id="KW-1185">Reference proteome</keyword>
<dbReference type="RefSeq" id="WP_284241396.1">
    <property type="nucleotide sequence ID" value="NZ_BSSQ01000019.1"/>
</dbReference>
<evidence type="ECO:0000313" key="1">
    <source>
        <dbReference type="EMBL" id="GLX70624.1"/>
    </source>
</evidence>
<accession>A0ABQ6GI56</accession>
<evidence type="ECO:0000313" key="2">
    <source>
        <dbReference type="Proteomes" id="UP001157114"/>
    </source>
</evidence>
<dbReference type="Proteomes" id="UP001157114">
    <property type="component" value="Unassembled WGS sequence"/>
</dbReference>
<proteinExistence type="predicted"/>
<dbReference type="EMBL" id="BSSQ01000019">
    <property type="protein sequence ID" value="GLX70624.1"/>
    <property type="molecule type" value="Genomic_DNA"/>
</dbReference>
<comment type="caution">
    <text evidence="1">The sequence shown here is derived from an EMBL/GenBank/DDBJ whole genome shotgun (WGS) entry which is preliminary data.</text>
</comment>